<dbReference type="GO" id="GO:0005829">
    <property type="term" value="C:cytosol"/>
    <property type="evidence" value="ECO:0007669"/>
    <property type="project" value="TreeGrafter"/>
</dbReference>
<feature type="compositionally biased region" description="Basic and acidic residues" evidence="2">
    <location>
        <begin position="625"/>
        <end position="637"/>
    </location>
</feature>
<dbReference type="OrthoDB" id="7785529at2759"/>
<dbReference type="Pfam" id="PF00339">
    <property type="entry name" value="Arrestin_N"/>
    <property type="match status" value="1"/>
</dbReference>
<feature type="region of interest" description="Disordered" evidence="2">
    <location>
        <begin position="1"/>
        <end position="92"/>
    </location>
</feature>
<comment type="caution">
    <text evidence="4">The sequence shown here is derived from an EMBL/GenBank/DDBJ whole genome shotgun (WGS) entry which is preliminary data.</text>
</comment>
<comment type="similarity">
    <text evidence="1">Belongs to the arrestin family. PalF/RIM8 subfamily.</text>
</comment>
<feature type="domain" description="Arrestin C-terminal-like" evidence="3">
    <location>
        <begin position="381"/>
        <end position="550"/>
    </location>
</feature>
<dbReference type="InterPro" id="IPR014752">
    <property type="entry name" value="Arrestin-like_C"/>
</dbReference>
<feature type="compositionally biased region" description="Acidic residues" evidence="2">
    <location>
        <begin position="734"/>
        <end position="743"/>
    </location>
</feature>
<accession>A0A086T6M3</accession>
<dbReference type="GO" id="GO:0070086">
    <property type="term" value="P:ubiquitin-dependent endocytosis"/>
    <property type="evidence" value="ECO:0007669"/>
    <property type="project" value="TreeGrafter"/>
</dbReference>
<dbReference type="STRING" id="857340.A0A086T6M3"/>
<evidence type="ECO:0000256" key="2">
    <source>
        <dbReference type="SAM" id="MobiDB-lite"/>
    </source>
</evidence>
<dbReference type="GO" id="GO:0030674">
    <property type="term" value="F:protein-macromolecule adaptor activity"/>
    <property type="evidence" value="ECO:0007669"/>
    <property type="project" value="TreeGrafter"/>
</dbReference>
<feature type="region of interest" description="Disordered" evidence="2">
    <location>
        <begin position="597"/>
        <end position="869"/>
    </location>
</feature>
<proteinExistence type="inferred from homology"/>
<dbReference type="SUPFAM" id="SSF81296">
    <property type="entry name" value="E set domains"/>
    <property type="match status" value="1"/>
</dbReference>
<feature type="compositionally biased region" description="Basic and acidic residues" evidence="2">
    <location>
        <begin position="783"/>
        <end position="794"/>
    </location>
</feature>
<sequence length="869" mass="92875">MPPASQPGMQSRLSSSSSSSPPSLASASSSTPRSSVAAAPAAPPSSSSSTGDNGSSDASPSARNDSSSGGRPALGRRQSSSASQAAPSRSSLLSRPGLLSRLSLPIPLRTRNRNVADFHIQPLETHRKYTAGDHVRGSVILVVVKPVRITHLTVALSGYVRVHKDPALAAKAQSVAPSLLPHGSSEQPQYHGNGFASLFQDEQVLSGDGRLEAGKYEFGFDLAFPSKKLPSSIDFERGSISYMISATLTRPTSIAATTTCDRKVTLVEKVDIGLIRVPSPRTIFLEPVSKRTRRKKSMTLDKVAPATPETTSNDIASDTGSAVPSVDTEDSSRDRPPDARYPDHSDVRSEFSGESSRSVSTGCLSRAELAQVASAKQQVVDDKTITATVELLKGGCLPGDTVSVRVSVQHIKPIKSMTGVIVTLFRQGKINSAPDSTAFLSRTSKEDKKHMEREEAYPKSKTGIAGLSLSSTSSTSIFRKDLDQNSAPLIINPATLQTSVTVSVKVPDDSFPSIKGVPGNMIAFSYRLEVIVDLGGRLSNRLKGSKDSRLGQLGNGTYEGSGNGYSPRRGQSIVDTAPLRREKGVIAVNMETVVGTTDSYRGQARPRVSPSSRTLRTTLSEDDEAYHTEHSQPEDNHYGTPYTSVHPSNGYFASHHGSHPYWAQPPVHQPPTSAGPSHHPQALARSGDGSDASPAYIPAPQLPDEQNMSEKERIRQAETRLLPSQPPAGPSSPPDDENVYDADDTPRLPHANPSSPQTEHGDGAPSAPTQDDLARPAADWQPGEDKQELERQRLMNEASAPPEIPEDNMDTRQGESSRRDMAPDAEPSAPVLREEDEEEGFGYRGYGVGAGPSNPGVGDHNEQLPAYER</sequence>
<dbReference type="Proteomes" id="UP000029964">
    <property type="component" value="Unassembled WGS sequence"/>
</dbReference>
<dbReference type="AlphaFoldDB" id="A0A086T6M3"/>
<dbReference type="InterPro" id="IPR011021">
    <property type="entry name" value="Arrestin-like_N"/>
</dbReference>
<gene>
    <name evidence="4" type="ORF">ACRE_042110</name>
</gene>
<dbReference type="GO" id="GO:0005886">
    <property type="term" value="C:plasma membrane"/>
    <property type="evidence" value="ECO:0007669"/>
    <property type="project" value="TreeGrafter"/>
</dbReference>
<protein>
    <submittedName>
        <fullName evidence="4">pH-response regulator protein-like protein</fullName>
    </submittedName>
</protein>
<feature type="compositionally biased region" description="Basic and acidic residues" evidence="2">
    <location>
        <begin position="809"/>
        <end position="822"/>
    </location>
</feature>
<dbReference type="InterPro" id="IPR050357">
    <property type="entry name" value="Arrestin_domain-protein"/>
</dbReference>
<feature type="compositionally biased region" description="Basic and acidic residues" evidence="2">
    <location>
        <begin position="708"/>
        <end position="718"/>
    </location>
</feature>
<dbReference type="SMART" id="SM01017">
    <property type="entry name" value="Arrestin_C"/>
    <property type="match status" value="1"/>
</dbReference>
<feature type="compositionally biased region" description="Pro residues" evidence="2">
    <location>
        <begin position="724"/>
        <end position="733"/>
    </location>
</feature>
<dbReference type="InterPro" id="IPR011022">
    <property type="entry name" value="Arrestin_C-like"/>
</dbReference>
<feature type="region of interest" description="Disordered" evidence="2">
    <location>
        <begin position="543"/>
        <end position="570"/>
    </location>
</feature>
<organism evidence="4 5">
    <name type="scientific">Hapsidospora chrysogenum (strain ATCC 11550 / CBS 779.69 / DSM 880 / IAM 14645 / JCM 23072 / IMI 49137)</name>
    <name type="common">Acremonium chrysogenum</name>
    <dbReference type="NCBI Taxonomy" id="857340"/>
    <lineage>
        <taxon>Eukaryota</taxon>
        <taxon>Fungi</taxon>
        <taxon>Dikarya</taxon>
        <taxon>Ascomycota</taxon>
        <taxon>Pezizomycotina</taxon>
        <taxon>Sordariomycetes</taxon>
        <taxon>Hypocreomycetidae</taxon>
        <taxon>Hypocreales</taxon>
        <taxon>Bionectriaceae</taxon>
        <taxon>Hapsidospora</taxon>
    </lineage>
</organism>
<feature type="compositionally biased region" description="Low complexity" evidence="2">
    <location>
        <begin position="11"/>
        <end position="59"/>
    </location>
</feature>
<evidence type="ECO:0000256" key="1">
    <source>
        <dbReference type="ARBA" id="ARBA00037950"/>
    </source>
</evidence>
<evidence type="ECO:0000313" key="5">
    <source>
        <dbReference type="Proteomes" id="UP000029964"/>
    </source>
</evidence>
<dbReference type="EMBL" id="JPKY01000039">
    <property type="protein sequence ID" value="KFH45005.1"/>
    <property type="molecule type" value="Genomic_DNA"/>
</dbReference>
<feature type="compositionally biased region" description="Low complexity" evidence="2">
    <location>
        <begin position="605"/>
        <end position="618"/>
    </location>
</feature>
<reference evidence="5" key="1">
    <citation type="journal article" date="2014" name="Genome Announc.">
        <title>Genome sequence and annotation of Acremonium chrysogenum, producer of the beta-lactam antibiotic cephalosporin C.</title>
        <authorList>
            <person name="Terfehr D."/>
            <person name="Dahlmann T.A."/>
            <person name="Specht T."/>
            <person name="Zadra I."/>
            <person name="Kuernsteiner H."/>
            <person name="Kueck U."/>
        </authorList>
    </citation>
    <scope>NUCLEOTIDE SEQUENCE [LARGE SCALE GENOMIC DNA]</scope>
    <source>
        <strain evidence="5">ATCC 11550 / CBS 779.69 / DSM 880 / IAM 14645 / JCM 23072 / IMI 49137</strain>
    </source>
</reference>
<dbReference type="InterPro" id="IPR014756">
    <property type="entry name" value="Ig_E-set"/>
</dbReference>
<keyword evidence="5" id="KW-1185">Reference proteome</keyword>
<feature type="compositionally biased region" description="Polar residues" evidence="2">
    <location>
        <begin position="308"/>
        <end position="322"/>
    </location>
</feature>
<feature type="compositionally biased region" description="Basic and acidic residues" evidence="2">
    <location>
        <begin position="330"/>
        <end position="351"/>
    </location>
</feature>
<name>A0A086T6M3_HAPC1</name>
<dbReference type="GO" id="GO:0031625">
    <property type="term" value="F:ubiquitin protein ligase binding"/>
    <property type="evidence" value="ECO:0007669"/>
    <property type="project" value="TreeGrafter"/>
</dbReference>
<feature type="region of interest" description="Disordered" evidence="2">
    <location>
        <begin position="295"/>
        <end position="358"/>
    </location>
</feature>
<dbReference type="Gene3D" id="2.60.40.640">
    <property type="match status" value="2"/>
</dbReference>
<dbReference type="HOGENOM" id="CLU_006001_0_0_1"/>
<evidence type="ECO:0000313" key="4">
    <source>
        <dbReference type="EMBL" id="KFH45005.1"/>
    </source>
</evidence>
<dbReference type="Pfam" id="PF02752">
    <property type="entry name" value="Arrestin_C"/>
    <property type="match status" value="1"/>
</dbReference>
<feature type="compositionally biased region" description="Low complexity" evidence="2">
    <location>
        <begin position="73"/>
        <end position="92"/>
    </location>
</feature>
<dbReference type="PANTHER" id="PTHR11188">
    <property type="entry name" value="ARRESTIN DOMAIN CONTAINING PROTEIN"/>
    <property type="match status" value="1"/>
</dbReference>
<evidence type="ECO:0000259" key="3">
    <source>
        <dbReference type="SMART" id="SM01017"/>
    </source>
</evidence>
<feature type="compositionally biased region" description="Gly residues" evidence="2">
    <location>
        <begin position="553"/>
        <end position="563"/>
    </location>
</feature>
<dbReference type="PANTHER" id="PTHR11188:SF161">
    <property type="entry name" value="PH-RESPONSE REGULATOR PROTEIN PALF_RIM8"/>
    <property type="match status" value="1"/>
</dbReference>
<feature type="compositionally biased region" description="Basic and acidic residues" evidence="2">
    <location>
        <begin position="859"/>
        <end position="869"/>
    </location>
</feature>